<dbReference type="eggNOG" id="COG2834">
    <property type="taxonomic scope" value="Bacteria"/>
</dbReference>
<evidence type="ECO:0000256" key="1">
    <source>
        <dbReference type="ARBA" id="ARBA00004418"/>
    </source>
</evidence>
<evidence type="ECO:0000256" key="2">
    <source>
        <dbReference type="ARBA" id="ARBA00007615"/>
    </source>
</evidence>
<evidence type="ECO:0000313" key="12">
    <source>
        <dbReference type="Proteomes" id="UP000010164"/>
    </source>
</evidence>
<evidence type="ECO:0000256" key="5">
    <source>
        <dbReference type="ARBA" id="ARBA00022448"/>
    </source>
</evidence>
<name>L0WCZ7_9GAMM</name>
<comment type="similarity">
    <text evidence="2 10">Belongs to the LolA family.</text>
</comment>
<dbReference type="PATRIC" id="fig|1177179.3.peg.2555"/>
<dbReference type="EMBL" id="AMRJ01000022">
    <property type="protein sequence ID" value="EKF73615.1"/>
    <property type="molecule type" value="Genomic_DNA"/>
</dbReference>
<dbReference type="GO" id="GO:0044874">
    <property type="term" value="P:lipoprotein localization to outer membrane"/>
    <property type="evidence" value="ECO:0007669"/>
    <property type="project" value="UniProtKB-UniRule"/>
</dbReference>
<dbReference type="NCBIfam" id="TIGR00547">
    <property type="entry name" value="lolA"/>
    <property type="match status" value="1"/>
</dbReference>
<evidence type="ECO:0000256" key="10">
    <source>
        <dbReference type="HAMAP-Rule" id="MF_00240"/>
    </source>
</evidence>
<dbReference type="InterPro" id="IPR004564">
    <property type="entry name" value="OM_lipoprot_carrier_LolA-like"/>
</dbReference>
<evidence type="ECO:0000256" key="6">
    <source>
        <dbReference type="ARBA" id="ARBA00022729"/>
    </source>
</evidence>
<dbReference type="GO" id="GO:0042953">
    <property type="term" value="P:lipoprotein transport"/>
    <property type="evidence" value="ECO:0007669"/>
    <property type="project" value="InterPro"/>
</dbReference>
<comment type="caution">
    <text evidence="11">The sequence shown here is derived from an EMBL/GenBank/DDBJ whole genome shotgun (WGS) entry which is preliminary data.</text>
</comment>
<reference evidence="11 12" key="1">
    <citation type="journal article" date="2012" name="J. Bacteriol.">
        <title>Genome Sequence of the Alkane-Degrading Bacterium Alcanivorax hongdengensis Type Strain A-11-3.</title>
        <authorList>
            <person name="Lai Q."/>
            <person name="Shao Z."/>
        </authorList>
    </citation>
    <scope>NUCLEOTIDE SEQUENCE [LARGE SCALE GENOMIC DNA]</scope>
    <source>
        <strain evidence="11 12">A-11-3</strain>
    </source>
</reference>
<dbReference type="Gene3D" id="2.50.20.10">
    <property type="entry name" value="Lipoprotein localisation LolA/LolB/LppX"/>
    <property type="match status" value="1"/>
</dbReference>
<sequence length="198" mass="21945">MLLVPTLVWAGPTEELLGHLQSLKTLSGQFDQTILDASGTHLQEAHGNFQVARGNRFYWHTQDPFEQIAVSNGSKVWVYDVDLEQVVERPLSADLSKTPALLFGGQPDAVGKAFRIAEKDHDGQTVTYRLTPKGDDPLFEQLDVTFQGNQPQSMRLKDALGQQTVIDFPQAKVNGKLDDSLFDFQPPEGADVIQQQSP</sequence>
<comment type="subcellular location">
    <subcellularLocation>
        <location evidence="1 10">Periplasm</location>
    </subcellularLocation>
</comment>
<accession>L0WCZ7</accession>
<dbReference type="PANTHER" id="PTHR35869">
    <property type="entry name" value="OUTER-MEMBRANE LIPOPROTEIN CARRIER PROTEIN"/>
    <property type="match status" value="1"/>
</dbReference>
<keyword evidence="7 10" id="KW-0574">Periplasm</keyword>
<keyword evidence="9 10" id="KW-0143">Chaperone</keyword>
<dbReference type="SUPFAM" id="SSF89392">
    <property type="entry name" value="Prokaryotic lipoproteins and lipoprotein localization factors"/>
    <property type="match status" value="1"/>
</dbReference>
<comment type="function">
    <text evidence="10">Participates in the translocation of lipoproteins from the inner membrane to the outer membrane. Only forms a complex with a lipoprotein if the residue after the N-terminal Cys is not an aspartate (The Asp acts as a targeting signal to indicate that the lipoprotein should stay in the inner membrane).</text>
</comment>
<keyword evidence="8 10" id="KW-0653">Protein transport</keyword>
<dbReference type="InterPro" id="IPR029046">
    <property type="entry name" value="LolA/LolB/LppX"/>
</dbReference>
<evidence type="ECO:0000256" key="8">
    <source>
        <dbReference type="ARBA" id="ARBA00022927"/>
    </source>
</evidence>
<dbReference type="GO" id="GO:0030288">
    <property type="term" value="C:outer membrane-bounded periplasmic space"/>
    <property type="evidence" value="ECO:0007669"/>
    <property type="project" value="TreeGrafter"/>
</dbReference>
<dbReference type="CDD" id="cd16325">
    <property type="entry name" value="LolA"/>
    <property type="match status" value="1"/>
</dbReference>
<keyword evidence="5 10" id="KW-0813">Transport</keyword>
<organism evidence="11 12">
    <name type="scientific">Alcanivorax hongdengensis A-11-3</name>
    <dbReference type="NCBI Taxonomy" id="1177179"/>
    <lineage>
        <taxon>Bacteria</taxon>
        <taxon>Pseudomonadati</taxon>
        <taxon>Pseudomonadota</taxon>
        <taxon>Gammaproteobacteria</taxon>
        <taxon>Oceanospirillales</taxon>
        <taxon>Alcanivoracaceae</taxon>
        <taxon>Alcanivorax</taxon>
    </lineage>
</organism>
<gene>
    <name evidence="10" type="primary">lolA</name>
    <name evidence="11" type="ORF">A11A3_12845</name>
</gene>
<evidence type="ECO:0000256" key="3">
    <source>
        <dbReference type="ARBA" id="ARBA00011245"/>
    </source>
</evidence>
<evidence type="ECO:0000313" key="11">
    <source>
        <dbReference type="EMBL" id="EKF73615.1"/>
    </source>
</evidence>
<evidence type="ECO:0000256" key="4">
    <source>
        <dbReference type="ARBA" id="ARBA00014035"/>
    </source>
</evidence>
<evidence type="ECO:0000256" key="9">
    <source>
        <dbReference type="ARBA" id="ARBA00023186"/>
    </source>
</evidence>
<dbReference type="STRING" id="1177179.A11A3_12845"/>
<dbReference type="PANTHER" id="PTHR35869:SF1">
    <property type="entry name" value="OUTER-MEMBRANE LIPOPROTEIN CARRIER PROTEIN"/>
    <property type="match status" value="1"/>
</dbReference>
<dbReference type="AlphaFoldDB" id="L0WCZ7"/>
<dbReference type="InterPro" id="IPR018323">
    <property type="entry name" value="OM_lipoprot_carrier_LolA_Pbac"/>
</dbReference>
<evidence type="ECO:0000256" key="7">
    <source>
        <dbReference type="ARBA" id="ARBA00022764"/>
    </source>
</evidence>
<comment type="subunit">
    <text evidence="3 10">Monomer.</text>
</comment>
<proteinExistence type="inferred from homology"/>
<keyword evidence="11" id="KW-0449">Lipoprotein</keyword>
<dbReference type="Pfam" id="PF03548">
    <property type="entry name" value="LolA"/>
    <property type="match status" value="1"/>
</dbReference>
<keyword evidence="12" id="KW-1185">Reference proteome</keyword>
<dbReference type="HAMAP" id="MF_00240">
    <property type="entry name" value="LolA"/>
    <property type="match status" value="1"/>
</dbReference>
<keyword evidence="6" id="KW-0732">Signal</keyword>
<dbReference type="Proteomes" id="UP000010164">
    <property type="component" value="Unassembled WGS sequence"/>
</dbReference>
<protein>
    <recommendedName>
        <fullName evidence="4 10">Outer-membrane lipoprotein carrier protein</fullName>
    </recommendedName>
</protein>